<dbReference type="InterPro" id="IPR046847">
    <property type="entry name" value="Xre-like_HTH"/>
</dbReference>
<keyword evidence="3" id="KW-1185">Reference proteome</keyword>
<accession>A0A3D8Y754</accession>
<evidence type="ECO:0000259" key="1">
    <source>
        <dbReference type="Pfam" id="PF20432"/>
    </source>
</evidence>
<name>A0A3D8Y754_9BACT</name>
<feature type="domain" description="Antitoxin Xre-like helix-turn-helix" evidence="1">
    <location>
        <begin position="30"/>
        <end position="82"/>
    </location>
</feature>
<comment type="caution">
    <text evidence="2">The sequence shown here is derived from an EMBL/GenBank/DDBJ whole genome shotgun (WGS) entry which is preliminary data.</text>
</comment>
<dbReference type="RefSeq" id="WP_115833794.1">
    <property type="nucleotide sequence ID" value="NZ_QNUL01000033.1"/>
</dbReference>
<evidence type="ECO:0000313" key="3">
    <source>
        <dbReference type="Proteomes" id="UP000256373"/>
    </source>
</evidence>
<organism evidence="2 3">
    <name type="scientific">Dyadobacter luteus</name>
    <dbReference type="NCBI Taxonomy" id="2259619"/>
    <lineage>
        <taxon>Bacteria</taxon>
        <taxon>Pseudomonadati</taxon>
        <taxon>Bacteroidota</taxon>
        <taxon>Cytophagia</taxon>
        <taxon>Cytophagales</taxon>
        <taxon>Spirosomataceae</taxon>
        <taxon>Dyadobacter</taxon>
    </lineage>
</organism>
<reference evidence="2 3" key="1">
    <citation type="submission" date="2018-07" db="EMBL/GenBank/DDBJ databases">
        <title>Dyadobacter roseus sp. nov., isolated from rose rhizosphere soil.</title>
        <authorList>
            <person name="Chen L."/>
        </authorList>
    </citation>
    <scope>NUCLEOTIDE SEQUENCE [LARGE SCALE GENOMIC DNA]</scope>
    <source>
        <strain evidence="2 3">RS19</strain>
    </source>
</reference>
<dbReference type="OrthoDB" id="5770459at2"/>
<evidence type="ECO:0000313" key="2">
    <source>
        <dbReference type="EMBL" id="REA56875.1"/>
    </source>
</evidence>
<dbReference type="Pfam" id="PF20432">
    <property type="entry name" value="Xre-like-HTH"/>
    <property type="match status" value="1"/>
</dbReference>
<proteinExistence type="predicted"/>
<dbReference type="AlphaFoldDB" id="A0A3D8Y754"/>
<gene>
    <name evidence="2" type="ORF">DSL64_25535</name>
</gene>
<protein>
    <recommendedName>
        <fullName evidence="1">Antitoxin Xre-like helix-turn-helix domain-containing protein</fullName>
    </recommendedName>
</protein>
<dbReference type="EMBL" id="QNUL01000033">
    <property type="protein sequence ID" value="REA56875.1"/>
    <property type="molecule type" value="Genomic_DNA"/>
</dbReference>
<dbReference type="GO" id="GO:0003677">
    <property type="term" value="F:DNA binding"/>
    <property type="evidence" value="ECO:0007669"/>
    <property type="project" value="InterPro"/>
</dbReference>
<sequence length="143" mass="16493">MKTINYRKPESTPLQVAAEPAVLYLTKHQAATFAIEDFNTLSEKLPFTQAEWAAILHISDRTLQRYLKEQKPFEGLYAEHLYQLENMAVLGIQVFGNEVNLIEWLRSEKVVLDETIGFSTLHSFWGVKLICNELGRIEYGVYI</sequence>
<dbReference type="Proteomes" id="UP000256373">
    <property type="component" value="Unassembled WGS sequence"/>
</dbReference>